<dbReference type="InterPro" id="IPR016166">
    <property type="entry name" value="FAD-bd_PCMH"/>
</dbReference>
<keyword evidence="1" id="KW-0285">Flavoprotein</keyword>
<dbReference type="Proteomes" id="UP001238973">
    <property type="component" value="Unassembled WGS sequence"/>
</dbReference>
<evidence type="ECO:0000313" key="5">
    <source>
        <dbReference type="EMBL" id="MDM5284870.1"/>
    </source>
</evidence>
<dbReference type="InterPro" id="IPR006094">
    <property type="entry name" value="Oxid_FAD_bind_N"/>
</dbReference>
<dbReference type="AlphaFoldDB" id="A0AAJ1QNM4"/>
<evidence type="ECO:0000256" key="1">
    <source>
        <dbReference type="ARBA" id="ARBA00022630"/>
    </source>
</evidence>
<dbReference type="InterPro" id="IPR016164">
    <property type="entry name" value="FAD-linked_Oxase-like_C"/>
</dbReference>
<evidence type="ECO:0000256" key="3">
    <source>
        <dbReference type="ARBA" id="ARBA00023002"/>
    </source>
</evidence>
<dbReference type="Pfam" id="PF01565">
    <property type="entry name" value="FAD_binding_4"/>
    <property type="match status" value="1"/>
</dbReference>
<dbReference type="InterPro" id="IPR036318">
    <property type="entry name" value="FAD-bd_PCMH-like_sf"/>
</dbReference>
<feature type="domain" description="FAD-binding PCMH-type" evidence="4">
    <location>
        <begin position="29"/>
        <end position="208"/>
    </location>
</feature>
<evidence type="ECO:0000256" key="2">
    <source>
        <dbReference type="ARBA" id="ARBA00022827"/>
    </source>
</evidence>
<evidence type="ECO:0000259" key="4">
    <source>
        <dbReference type="PROSITE" id="PS51387"/>
    </source>
</evidence>
<protein>
    <submittedName>
        <fullName evidence="5">FAD-binding oxidoreductase</fullName>
    </submittedName>
</protein>
<reference evidence="5" key="1">
    <citation type="submission" date="2023-06" db="EMBL/GenBank/DDBJ databases">
        <title>Comparative genomics of Bacillaceae isolates and their secondary metabolite potential.</title>
        <authorList>
            <person name="Song L."/>
            <person name="Nielsen L.J."/>
            <person name="Mohite O."/>
            <person name="Xu X."/>
            <person name="Weber T."/>
            <person name="Kovacs A.T."/>
        </authorList>
    </citation>
    <scope>NUCLEOTIDE SEQUENCE</scope>
    <source>
        <strain evidence="5">G1S1</strain>
    </source>
</reference>
<dbReference type="SUPFAM" id="SSF56176">
    <property type="entry name" value="FAD-binding/transporter-associated domain-like"/>
    <property type="match status" value="1"/>
</dbReference>
<name>A0AAJ1QNM4_9BACI</name>
<proteinExistence type="predicted"/>
<dbReference type="PANTHER" id="PTHR11748:SF103">
    <property type="entry name" value="GLYCOLATE OXIDASE SUBUNIT GLCE"/>
    <property type="match status" value="1"/>
</dbReference>
<sequence length="442" mass="48053">MIVVDLLSDLKSFLPDVQLVDGKNQRHPLGNGGQVSVYPKTEGEIASILKYANDKGKKITVVGGGTKRGFGGLIETADILLSLSKYKGIVKHTVGDMTLTVKAGTSFKELQEYLAQHNQKVSLDPVWPEDATIGGIIASNESGPKRLGYGSSRDVVIGLRLVYPDGSIIRAGGNVVKNVAGYDMNKLYIGSMGTLGILSEVTLKLRPIPKYESLGLLVFPDGNLEEVRSLAVKLLDSVMEPIALELLNPALSERLTGQNVYTLAISFEDVESSVHYQEDFVKNIQPSNAKMTVLSQNQAQAFWEKFYSISPNGATLASGNQIEAALKIGVVNLDVLKVIKESHILHHSSTLTVEAHGGLGHGICQVNLKGTEDEELTQVILKLRKSVEALGGYVIVKHLPLTLRQQIDVWGEKPSHFFLLEGIKTKIDPNRVLNNKRFVGGI</sequence>
<gene>
    <name evidence="5" type="ORF">QUF85_16460</name>
</gene>
<keyword evidence="2" id="KW-0274">FAD</keyword>
<dbReference type="Gene3D" id="3.30.465.10">
    <property type="match status" value="1"/>
</dbReference>
<keyword evidence="3" id="KW-0560">Oxidoreductase</keyword>
<dbReference type="EMBL" id="JAUCFI010000003">
    <property type="protein sequence ID" value="MDM5284870.1"/>
    <property type="molecule type" value="Genomic_DNA"/>
</dbReference>
<organism evidence="5 6">
    <name type="scientific">Peribacillus frigoritolerans</name>
    <dbReference type="NCBI Taxonomy" id="450367"/>
    <lineage>
        <taxon>Bacteria</taxon>
        <taxon>Bacillati</taxon>
        <taxon>Bacillota</taxon>
        <taxon>Bacilli</taxon>
        <taxon>Bacillales</taxon>
        <taxon>Bacillaceae</taxon>
        <taxon>Peribacillus</taxon>
    </lineage>
</organism>
<accession>A0AAJ1QNM4</accession>
<dbReference type="PROSITE" id="PS51387">
    <property type="entry name" value="FAD_PCMH"/>
    <property type="match status" value="1"/>
</dbReference>
<dbReference type="SUPFAM" id="SSF55103">
    <property type="entry name" value="FAD-linked oxidases, C-terminal domain"/>
    <property type="match status" value="1"/>
</dbReference>
<comment type="caution">
    <text evidence="5">The sequence shown here is derived from an EMBL/GenBank/DDBJ whole genome shotgun (WGS) entry which is preliminary data.</text>
</comment>
<dbReference type="GO" id="GO:0016491">
    <property type="term" value="F:oxidoreductase activity"/>
    <property type="evidence" value="ECO:0007669"/>
    <property type="project" value="UniProtKB-KW"/>
</dbReference>
<evidence type="ECO:0000313" key="6">
    <source>
        <dbReference type="Proteomes" id="UP001238973"/>
    </source>
</evidence>
<dbReference type="InterPro" id="IPR016169">
    <property type="entry name" value="FAD-bd_PCMH_sub2"/>
</dbReference>
<dbReference type="PANTHER" id="PTHR11748">
    <property type="entry name" value="D-LACTATE DEHYDROGENASE"/>
    <property type="match status" value="1"/>
</dbReference>
<dbReference type="RefSeq" id="WP_289350224.1">
    <property type="nucleotide sequence ID" value="NZ_JAUCFI010000003.1"/>
</dbReference>
<dbReference type="GO" id="GO:0071949">
    <property type="term" value="F:FAD binding"/>
    <property type="evidence" value="ECO:0007669"/>
    <property type="project" value="InterPro"/>
</dbReference>